<comment type="similarity">
    <text evidence="9">Belongs to the TER reductase family.</text>
</comment>
<evidence type="ECO:0000256" key="7">
    <source>
        <dbReference type="ARBA" id="ARBA00023160"/>
    </source>
</evidence>
<dbReference type="Proteomes" id="UP000007383">
    <property type="component" value="Chromosome"/>
</dbReference>
<evidence type="ECO:0000259" key="10">
    <source>
        <dbReference type="Pfam" id="PF07055"/>
    </source>
</evidence>
<evidence type="ECO:0000259" key="11">
    <source>
        <dbReference type="Pfam" id="PF12241"/>
    </source>
</evidence>
<dbReference type="AlphaFoldDB" id="H9UIZ3"/>
<dbReference type="STRING" id="889378.Spiaf_1423"/>
<dbReference type="NCBIfam" id="NF010177">
    <property type="entry name" value="PRK13656.1"/>
    <property type="match status" value="1"/>
</dbReference>
<evidence type="ECO:0000256" key="4">
    <source>
        <dbReference type="ARBA" id="ARBA00023002"/>
    </source>
</evidence>
<dbReference type="InterPro" id="IPR024910">
    <property type="entry name" value="Enoyl-CoA_Rdtase_cat_dom"/>
</dbReference>
<dbReference type="Gene3D" id="3.40.50.720">
    <property type="entry name" value="NAD(P)-binding Rossmann-like Domain"/>
    <property type="match status" value="1"/>
</dbReference>
<feature type="binding site" evidence="9">
    <location>
        <position position="226"/>
    </location>
    <ligand>
        <name>substrate</name>
    </ligand>
</feature>
<sequence length="399" mass="44365">MKIKPMVRNNVCLNCHPIGCEELVQQQIGYVQAQSPQNPRGFRKVLVIGGSTGYGLGGRIAAAYGWNAATLNVSFEKEGSEKRPGSVGLYNTKAFEKQARADGKYAESIYGDAFSQEIKQQTARKIAADLGEVDLVLYSIASPVRPDPETGELYRSVLKPIGSTYTATSLNLKNRTLEQVSIEPADENEIQDTVKVMGGEDWQDWMSVLRQAGVLAPGCVTLALSYIGPEITTAVYRDGTIGQAKKHLEKTAHSLSESLKDIKGTALVSVNKALVTRSSAVIPVVPLYLGVLFKVMQQKGLHEGCVQQMYRLFNEKLSGDAPQLDEQGRIRLDDYEMRQDVQREVMEIWHTLSDDNLKTAADIDMYEREFMQIHGFGFDNVDYEQDTPVQLGFEDEWVK</sequence>
<evidence type="ECO:0000256" key="2">
    <source>
        <dbReference type="ARBA" id="ARBA00022516"/>
    </source>
</evidence>
<evidence type="ECO:0000313" key="13">
    <source>
        <dbReference type="EMBL" id="AFG37486.1"/>
    </source>
</evidence>
<feature type="active site" description="Proton donor" evidence="9">
    <location>
        <position position="236"/>
    </location>
</feature>
<gene>
    <name evidence="9" type="primary">fabV</name>
    <name evidence="13" type="ordered locus">Spiaf_1423</name>
</gene>
<keyword evidence="5 9" id="KW-0520">NAD</keyword>
<feature type="binding site" evidence="9">
    <location>
        <position position="245"/>
    </location>
    <ligand>
        <name>NAD(+)</name>
        <dbReference type="ChEBI" id="CHEBI:57540"/>
    </ligand>
</feature>
<dbReference type="HAMAP" id="MF_01838">
    <property type="entry name" value="FabV_reductase"/>
    <property type="match status" value="1"/>
</dbReference>
<evidence type="ECO:0000256" key="5">
    <source>
        <dbReference type="ARBA" id="ARBA00023027"/>
    </source>
</evidence>
<evidence type="ECO:0000256" key="9">
    <source>
        <dbReference type="HAMAP-Rule" id="MF_01838"/>
    </source>
</evidence>
<name>H9UIZ3_SPIAZ</name>
<keyword evidence="6 9" id="KW-0443">Lipid metabolism</keyword>
<dbReference type="RefSeq" id="WP_014455470.1">
    <property type="nucleotide sequence ID" value="NC_017098.1"/>
</dbReference>
<feature type="domain" description="Enoyl reductase FAD binding" evidence="10">
    <location>
        <begin position="324"/>
        <end position="386"/>
    </location>
</feature>
<proteinExistence type="inferred from homology"/>
<keyword evidence="7 9" id="KW-0275">Fatty acid biosynthesis</keyword>
<keyword evidence="2 9" id="KW-0444">Lipid biosynthesis</keyword>
<evidence type="ECO:0000256" key="6">
    <source>
        <dbReference type="ARBA" id="ARBA00023098"/>
    </source>
</evidence>
<keyword evidence="14" id="KW-1185">Reference proteome</keyword>
<dbReference type="InterPro" id="IPR024906">
    <property type="entry name" value="Eno_Rdtase_FAD-bd_dom"/>
</dbReference>
<dbReference type="GO" id="GO:0006633">
    <property type="term" value="P:fatty acid biosynthetic process"/>
    <property type="evidence" value="ECO:0007669"/>
    <property type="project" value="UniProtKB-UniRule"/>
</dbReference>
<dbReference type="EC" id="1.3.1.44" evidence="9"/>
<feature type="site" description="Plays an important role in discriminating NADH against NADPH" evidence="9">
    <location>
        <position position="76"/>
    </location>
</feature>
<protein>
    <recommendedName>
        <fullName evidence="9">Trans-2-enoyl-CoA reductase [NADH]</fullName>
        <shortName evidence="9">TER</shortName>
        <ecNumber evidence="9">1.3.1.44</ecNumber>
    </recommendedName>
</protein>
<comment type="function">
    <text evidence="9">Involved in the fatty acid synthesis (FAS II). Catalyzes the reduction of a carbon-carbon double bond in an enoyl moiety that is covalently linked to a coenzyme A (CoA).</text>
</comment>
<organism evidence="13 14">
    <name type="scientific">Spirochaeta africana (strain ATCC 700263 / DSM 8902 / Z-7692)</name>
    <dbReference type="NCBI Taxonomy" id="889378"/>
    <lineage>
        <taxon>Bacteria</taxon>
        <taxon>Pseudomonadati</taxon>
        <taxon>Spirochaetota</taxon>
        <taxon>Spirochaetia</taxon>
        <taxon>Spirochaetales</taxon>
        <taxon>Spirochaetaceae</taxon>
        <taxon>Spirochaeta</taxon>
    </lineage>
</organism>
<feature type="binding site" evidence="9">
    <location>
        <begin position="274"/>
        <end position="276"/>
    </location>
    <ligand>
        <name>NAD(+)</name>
        <dbReference type="ChEBI" id="CHEBI:57540"/>
    </ligand>
</feature>
<dbReference type="PANTHER" id="PTHR37480">
    <property type="entry name" value="ENOYL-[ACYL-CARRIER-PROTEIN] REDUCTASE [NADH]"/>
    <property type="match status" value="1"/>
</dbReference>
<dbReference type="HOGENOM" id="CLU_057698_1_0_12"/>
<evidence type="ECO:0000256" key="8">
    <source>
        <dbReference type="ARBA" id="ARBA00048302"/>
    </source>
</evidence>
<dbReference type="Pfam" id="PF12241">
    <property type="entry name" value="Enoyl_reductase"/>
    <property type="match status" value="1"/>
</dbReference>
<feature type="domain" description="Trans-2-enoyl-CoA reductase catalytic" evidence="11">
    <location>
        <begin position="83"/>
        <end position="317"/>
    </location>
</feature>
<dbReference type="GO" id="GO:0004318">
    <property type="term" value="F:enoyl-[acyl-carrier-protein] reductase (NADH) activity"/>
    <property type="evidence" value="ECO:0007669"/>
    <property type="project" value="TreeGrafter"/>
</dbReference>
<feature type="domain" description="Trans-2-enoyl-CoA reductase-like NAD(P)H binding" evidence="12">
    <location>
        <begin position="3"/>
        <end position="81"/>
    </location>
</feature>
<dbReference type="PATRIC" id="fig|889378.3.peg.1415"/>
<dbReference type="OrthoDB" id="9802260at2"/>
<dbReference type="Pfam" id="PF07055">
    <property type="entry name" value="Eno-Rase_FAD_bd"/>
    <property type="match status" value="1"/>
</dbReference>
<feature type="binding site" evidence="9">
    <location>
        <begin position="49"/>
        <end position="54"/>
    </location>
    <ligand>
        <name>NAD(+)</name>
        <dbReference type="ChEBI" id="CHEBI:57540"/>
    </ligand>
</feature>
<keyword evidence="4 9" id="KW-0560">Oxidoreductase</keyword>
<dbReference type="UniPathway" id="UPA00094"/>
<keyword evidence="3 9" id="KW-0276">Fatty acid metabolism</keyword>
<feature type="binding site" evidence="9">
    <location>
        <begin position="75"/>
        <end position="76"/>
    </location>
    <ligand>
        <name>NAD(+)</name>
        <dbReference type="ChEBI" id="CHEBI:57540"/>
    </ligand>
</feature>
<dbReference type="eggNOG" id="COG3007">
    <property type="taxonomic scope" value="Bacteria"/>
</dbReference>
<dbReference type="GO" id="GO:0051287">
    <property type="term" value="F:NAD binding"/>
    <property type="evidence" value="ECO:0007669"/>
    <property type="project" value="UniProtKB-UniRule"/>
</dbReference>
<dbReference type="InterPro" id="IPR010758">
    <property type="entry name" value="Trans-2-enoyl-CoA_reductase"/>
</dbReference>
<evidence type="ECO:0000256" key="1">
    <source>
        <dbReference type="ARBA" id="ARBA00011245"/>
    </source>
</evidence>
<feature type="binding site" evidence="9">
    <location>
        <begin position="112"/>
        <end position="113"/>
    </location>
    <ligand>
        <name>NAD(+)</name>
        <dbReference type="ChEBI" id="CHEBI:57540"/>
    </ligand>
</feature>
<evidence type="ECO:0000259" key="12">
    <source>
        <dbReference type="Pfam" id="PF12242"/>
    </source>
</evidence>
<evidence type="ECO:0000256" key="3">
    <source>
        <dbReference type="ARBA" id="ARBA00022832"/>
    </source>
</evidence>
<comment type="catalytic activity">
    <reaction evidence="8 9">
        <text>a 2,3-saturated acyl-CoA + NAD(+) = a (2E)-enoyl-CoA + NADH + H(+)</text>
        <dbReference type="Rhea" id="RHEA:18177"/>
        <dbReference type="ChEBI" id="CHEBI:15378"/>
        <dbReference type="ChEBI" id="CHEBI:57540"/>
        <dbReference type="ChEBI" id="CHEBI:57945"/>
        <dbReference type="ChEBI" id="CHEBI:58856"/>
        <dbReference type="ChEBI" id="CHEBI:65111"/>
        <dbReference type="EC" id="1.3.1.44"/>
    </reaction>
</comment>
<dbReference type="InterPro" id="IPR050048">
    <property type="entry name" value="FabV-like_NADH_b"/>
</dbReference>
<dbReference type="Pfam" id="PF12242">
    <property type="entry name" value="Eno-Rase_NADH_b"/>
    <property type="match status" value="1"/>
</dbReference>
<feature type="binding site" evidence="9">
    <location>
        <begin position="140"/>
        <end position="141"/>
    </location>
    <ligand>
        <name>NAD(+)</name>
        <dbReference type="ChEBI" id="CHEBI:57540"/>
    </ligand>
</feature>
<dbReference type="PANTHER" id="PTHR37480:SF1">
    <property type="entry name" value="ENOYL-[ACYL-CARRIER-PROTEIN] REDUCTASE [NADH]"/>
    <property type="match status" value="1"/>
</dbReference>
<reference evidence="14" key="1">
    <citation type="journal article" date="2013" name="Stand. Genomic Sci.">
        <title>Complete genome sequence of the halophilic bacterium Spirochaeta africana type strain (Z-7692(T)) from the alkaline Lake Magadi in the East African Rift.</title>
        <authorList>
            <person name="Liolos K."/>
            <person name="Abt B."/>
            <person name="Scheuner C."/>
            <person name="Teshima H."/>
            <person name="Held B."/>
            <person name="Lapidus A."/>
            <person name="Nolan M."/>
            <person name="Lucas S."/>
            <person name="Deshpande S."/>
            <person name="Cheng J.F."/>
            <person name="Tapia R."/>
            <person name="Goodwin L.A."/>
            <person name="Pitluck S."/>
            <person name="Pagani I."/>
            <person name="Ivanova N."/>
            <person name="Mavromatis K."/>
            <person name="Mikhailova N."/>
            <person name="Huntemann M."/>
            <person name="Pati A."/>
            <person name="Chen A."/>
            <person name="Palaniappan K."/>
            <person name="Land M."/>
            <person name="Rohde M."/>
            <person name="Tindall B.J."/>
            <person name="Detter J.C."/>
            <person name="Goker M."/>
            <person name="Bristow J."/>
            <person name="Eisen J.A."/>
            <person name="Markowitz V."/>
            <person name="Hugenholtz P."/>
            <person name="Woyke T."/>
            <person name="Klenk H.P."/>
            <person name="Kyrpides N.C."/>
        </authorList>
    </citation>
    <scope>NUCLEOTIDE SEQUENCE</scope>
    <source>
        <strain evidence="14">ATCC 700263 / DSM 8902 / Z-7692</strain>
    </source>
</reference>
<comment type="subunit">
    <text evidence="1 9">Monomer.</text>
</comment>
<accession>H9UIZ3</accession>
<dbReference type="KEGG" id="sfc:Spiaf_1423"/>
<comment type="pathway">
    <text evidence="9">Lipid metabolism; fatty acid biosynthesis.</text>
</comment>
<dbReference type="GO" id="GO:0050343">
    <property type="term" value="F:trans-2-enoyl-CoA reductase (NADH) activity"/>
    <property type="evidence" value="ECO:0007669"/>
    <property type="project" value="UniProtKB-UniRule"/>
</dbReference>
<dbReference type="NCBIfam" id="NF043048">
    <property type="entry name" value="EnoyACPredFabV"/>
    <property type="match status" value="1"/>
</dbReference>
<evidence type="ECO:0000313" key="14">
    <source>
        <dbReference type="Proteomes" id="UP000007383"/>
    </source>
</evidence>
<dbReference type="EMBL" id="CP003282">
    <property type="protein sequence ID" value="AFG37486.1"/>
    <property type="molecule type" value="Genomic_DNA"/>
</dbReference>